<sequence length="411" mass="44430">MSKGENRTDHLPRSPGVGDDPREHKDTNTPPGKIRFRDLDEAVIEADRCIQCGSCAAACPSDSIGIDEIDGKPTLVKMCTGCSRCWDFCPRSGLRYERVIEETEANREGSTSAYAVRADDDSAREAGQDGGAVTALLAGLLEAGEIDGAVVAREREDEPLRGEAMLATSREELLESGGSIFNQTMQLGEIDRVVGESDLDDPDLALVGTPCVIQGAKALESFGRPGEGSEIALTVALFCTRSFEYDRLTSLLVEHGVEPEAVDHLDVADGKLFAYGESETLLETDVEAFDAAGLPGCEECADFTGRAADIAAGNVASPDDATTFVVRGERGADALDAAASELEIEDLGDDTALRKLAGWNRRKAEETLPREFDPEGDLSIGYEQHRERYDDTDRAPQSHNPARAYQYERWC</sequence>
<feature type="compositionally biased region" description="Basic and acidic residues" evidence="1">
    <location>
        <begin position="1"/>
        <end position="12"/>
    </location>
</feature>
<dbReference type="SUPFAM" id="SSF54862">
    <property type="entry name" value="4Fe-4S ferredoxins"/>
    <property type="match status" value="1"/>
</dbReference>
<evidence type="ECO:0000256" key="1">
    <source>
        <dbReference type="SAM" id="MobiDB-lite"/>
    </source>
</evidence>
<feature type="region of interest" description="Disordered" evidence="1">
    <location>
        <begin position="1"/>
        <end position="34"/>
    </location>
</feature>
<protein>
    <submittedName>
        <fullName evidence="3">4Fe-4S dicluster domain-containing protein</fullName>
    </submittedName>
</protein>
<dbReference type="PROSITE" id="PS00198">
    <property type="entry name" value="4FE4S_FER_1"/>
    <property type="match status" value="2"/>
</dbReference>
<accession>A0A6B0T557</accession>
<dbReference type="EMBL" id="WUUT01000001">
    <property type="protein sequence ID" value="MXR50683.1"/>
    <property type="molecule type" value="Genomic_DNA"/>
</dbReference>
<evidence type="ECO:0000313" key="3">
    <source>
        <dbReference type="EMBL" id="MXR50683.1"/>
    </source>
</evidence>
<dbReference type="Pfam" id="PF14697">
    <property type="entry name" value="Fer4_21"/>
    <property type="match status" value="1"/>
</dbReference>
<dbReference type="Gene3D" id="3.30.70.20">
    <property type="match status" value="1"/>
</dbReference>
<dbReference type="InterPro" id="IPR007516">
    <property type="entry name" value="Co_F420_Hydgase/DH_bsu_N"/>
</dbReference>
<evidence type="ECO:0000313" key="4">
    <source>
        <dbReference type="Proteomes" id="UP000466535"/>
    </source>
</evidence>
<feature type="domain" description="4Fe-4S ferredoxin-type" evidence="2">
    <location>
        <begin position="71"/>
        <end position="99"/>
    </location>
</feature>
<feature type="compositionally biased region" description="Basic and acidic residues" evidence="1">
    <location>
        <begin position="383"/>
        <end position="396"/>
    </location>
</feature>
<dbReference type="PROSITE" id="PS51379">
    <property type="entry name" value="4FE4S_FER_2"/>
    <property type="match status" value="2"/>
</dbReference>
<gene>
    <name evidence="3" type="ORF">GRX03_03550</name>
</gene>
<name>A0A6B0T557_9EURY</name>
<comment type="caution">
    <text evidence="3">The sequence shown here is derived from an EMBL/GenBank/DDBJ whole genome shotgun (WGS) entry which is preliminary data.</text>
</comment>
<dbReference type="InterPro" id="IPR017900">
    <property type="entry name" value="4Fe4S_Fe_S_CS"/>
</dbReference>
<dbReference type="AlphaFoldDB" id="A0A6B0T557"/>
<dbReference type="OrthoDB" id="38261at2157"/>
<dbReference type="InterPro" id="IPR017896">
    <property type="entry name" value="4Fe4S_Fe-S-bd"/>
</dbReference>
<dbReference type="InterPro" id="IPR045220">
    <property type="entry name" value="FRHB/FDHB/HCAR-like"/>
</dbReference>
<evidence type="ECO:0000259" key="2">
    <source>
        <dbReference type="PROSITE" id="PS51379"/>
    </source>
</evidence>
<feature type="region of interest" description="Disordered" evidence="1">
    <location>
        <begin position="367"/>
        <end position="411"/>
    </location>
</feature>
<dbReference type="PANTHER" id="PTHR31332">
    <property type="entry name" value="7-HYDROXYMETHYL CHLOROPHYLL A REDUCTASE, CHLOROPLASTIC"/>
    <property type="match status" value="1"/>
</dbReference>
<dbReference type="RefSeq" id="WP_159762788.1">
    <property type="nucleotide sequence ID" value="NZ_WUUT01000001.1"/>
</dbReference>
<dbReference type="PANTHER" id="PTHR31332:SF0">
    <property type="entry name" value="7-HYDROXYMETHYL CHLOROPHYLL A REDUCTASE, CHLOROPLASTIC"/>
    <property type="match status" value="1"/>
</dbReference>
<dbReference type="InterPro" id="IPR007525">
    <property type="entry name" value="FrhB_FdhB_C"/>
</dbReference>
<organism evidence="3 4">
    <name type="scientific">Halovenus carboxidivorans</name>
    <dbReference type="NCBI Taxonomy" id="2692199"/>
    <lineage>
        <taxon>Archaea</taxon>
        <taxon>Methanobacteriati</taxon>
        <taxon>Methanobacteriota</taxon>
        <taxon>Stenosarchaea group</taxon>
        <taxon>Halobacteria</taxon>
        <taxon>Halobacteriales</taxon>
        <taxon>Haloarculaceae</taxon>
        <taxon>Halovenus</taxon>
    </lineage>
</organism>
<dbReference type="GO" id="GO:0052592">
    <property type="term" value="F:oxidoreductase activity, acting on CH or CH2 groups, with an iron-sulfur protein as acceptor"/>
    <property type="evidence" value="ECO:0007669"/>
    <property type="project" value="TreeGrafter"/>
</dbReference>
<keyword evidence="4" id="KW-1185">Reference proteome</keyword>
<dbReference type="Pfam" id="PF04432">
    <property type="entry name" value="FrhB_FdhB_C"/>
    <property type="match status" value="1"/>
</dbReference>
<dbReference type="Pfam" id="PF04422">
    <property type="entry name" value="FrhB_FdhB_N"/>
    <property type="match status" value="1"/>
</dbReference>
<reference evidence="3 4" key="1">
    <citation type="submission" date="2019-12" db="EMBL/GenBank/DDBJ databases">
        <title>Isolation and characterization of three novel carbon monoxide-oxidizing members of Halobacteria from salione crusts and soils.</title>
        <authorList>
            <person name="Myers M.R."/>
            <person name="King G.M."/>
        </authorList>
    </citation>
    <scope>NUCLEOTIDE SEQUENCE [LARGE SCALE GENOMIC DNA]</scope>
    <source>
        <strain evidence="3 4">WSH3</strain>
    </source>
</reference>
<feature type="domain" description="4Fe-4S ferredoxin-type" evidence="2">
    <location>
        <begin position="40"/>
        <end position="69"/>
    </location>
</feature>
<proteinExistence type="predicted"/>
<dbReference type="Proteomes" id="UP000466535">
    <property type="component" value="Unassembled WGS sequence"/>
</dbReference>